<keyword evidence="2" id="KW-1185">Reference proteome</keyword>
<protein>
    <recommendedName>
        <fullName evidence="3">Initiator Rep protein domain-containing protein</fullName>
    </recommendedName>
</protein>
<accession>A0ABU4W8P4</accession>
<dbReference type="InterPro" id="IPR036388">
    <property type="entry name" value="WH-like_DNA-bd_sf"/>
</dbReference>
<evidence type="ECO:0000313" key="2">
    <source>
        <dbReference type="Proteomes" id="UP001279681"/>
    </source>
</evidence>
<dbReference type="InterPro" id="IPR036390">
    <property type="entry name" value="WH_DNA-bd_sf"/>
</dbReference>
<dbReference type="Proteomes" id="UP001279681">
    <property type="component" value="Unassembled WGS sequence"/>
</dbReference>
<reference evidence="2" key="1">
    <citation type="submission" date="2023-07" db="EMBL/GenBank/DDBJ databases">
        <authorList>
            <person name="Colorado M.A."/>
            <person name="Villamil L.M."/>
            <person name="Melo J.F."/>
            <person name="Rodriguez J.A."/>
            <person name="Ruiz R.Y."/>
        </authorList>
    </citation>
    <scope>NUCLEOTIDE SEQUENCE [LARGE SCALE GENOMIC DNA]</scope>
    <source>
        <strain evidence="2">C33</strain>
    </source>
</reference>
<proteinExistence type="predicted"/>
<dbReference type="SUPFAM" id="SSF46785">
    <property type="entry name" value="Winged helix' DNA-binding domain"/>
    <property type="match status" value="1"/>
</dbReference>
<evidence type="ECO:0000313" key="1">
    <source>
        <dbReference type="EMBL" id="MDX8335882.1"/>
    </source>
</evidence>
<organism evidence="1 2">
    <name type="scientific">Candidatus Cetobacterium colombiensis</name>
    <dbReference type="NCBI Taxonomy" id="3073100"/>
    <lineage>
        <taxon>Bacteria</taxon>
        <taxon>Fusobacteriati</taxon>
        <taxon>Fusobacteriota</taxon>
        <taxon>Fusobacteriia</taxon>
        <taxon>Fusobacteriales</taxon>
        <taxon>Fusobacteriaceae</taxon>
        <taxon>Cetobacterium</taxon>
    </lineage>
</organism>
<name>A0ABU4W8P4_9FUSO</name>
<comment type="caution">
    <text evidence="1">The sequence shown here is derived from an EMBL/GenBank/DDBJ whole genome shotgun (WGS) entry which is preliminary data.</text>
</comment>
<dbReference type="RefSeq" id="WP_320313287.1">
    <property type="nucleotide sequence ID" value="NZ_JAVIKH010000005.1"/>
</dbReference>
<evidence type="ECO:0008006" key="3">
    <source>
        <dbReference type="Google" id="ProtNLM"/>
    </source>
</evidence>
<dbReference type="Pfam" id="PF21205">
    <property type="entry name" value="Rep3_C"/>
    <property type="match status" value="1"/>
</dbReference>
<sequence length="372" mass="44313">MFYQIDNFNKRISNAYFSFDSNTSLNKSERAFLNYILKHFLKTDDLKVQVPTQDLLDFLKLEIKETKLFLERLSKKTLPYSFYDSQDEIMGSFNLINSYLISEEKVYINLPKEIKCSKAIKILYSFSYKPTYKFYCFFIKNFILKQNFKVKLEDFKLILNSDTKYERFFDFEKNVLKPLMKDLELSYKIKYEKIKIGSNLNNKVVAIDFLFESDALDVTEDIKLKSILFMIKSDIQDVAEVYSILKDGIQNHGYEIAYKTCFKVKQLYKKSQLSFDEVLKASFKKLDFKDVEPNIFIKKVFSSPKELKKCFIYELEKIKPGVILDTSFFSEKFLQDLFLLNDDKTLYFKNSDFSIFINWQNNKESIIKIYLL</sequence>
<dbReference type="Gene3D" id="1.10.10.10">
    <property type="entry name" value="Winged helix-like DNA-binding domain superfamily/Winged helix DNA-binding domain"/>
    <property type="match status" value="1"/>
</dbReference>
<gene>
    <name evidence="1" type="ORF">RFV38_05130</name>
</gene>
<dbReference type="EMBL" id="JAVIKH010000005">
    <property type="protein sequence ID" value="MDX8335882.1"/>
    <property type="molecule type" value="Genomic_DNA"/>
</dbReference>